<dbReference type="EMBL" id="QFFZ01000003">
    <property type="protein sequence ID" value="TEB13150.1"/>
    <property type="molecule type" value="Genomic_DNA"/>
</dbReference>
<name>A0A4Y7RWK4_9FIRM</name>
<dbReference type="Proteomes" id="UP000297597">
    <property type="component" value="Unassembled WGS sequence"/>
</dbReference>
<organism evidence="3 4">
    <name type="scientific">Pelotomaculum propionicicum</name>
    <dbReference type="NCBI Taxonomy" id="258475"/>
    <lineage>
        <taxon>Bacteria</taxon>
        <taxon>Bacillati</taxon>
        <taxon>Bacillota</taxon>
        <taxon>Clostridia</taxon>
        <taxon>Eubacteriales</taxon>
        <taxon>Desulfotomaculaceae</taxon>
        <taxon>Pelotomaculum</taxon>
    </lineage>
</organism>
<accession>A0A4Y7RWK4</accession>
<feature type="region of interest" description="Disordered" evidence="2">
    <location>
        <begin position="96"/>
        <end position="116"/>
    </location>
</feature>
<evidence type="ECO:0000313" key="3">
    <source>
        <dbReference type="EMBL" id="TEB13150.1"/>
    </source>
</evidence>
<evidence type="ECO:0000256" key="2">
    <source>
        <dbReference type="SAM" id="MobiDB-lite"/>
    </source>
</evidence>
<feature type="compositionally biased region" description="Basic and acidic residues" evidence="2">
    <location>
        <begin position="96"/>
        <end position="108"/>
    </location>
</feature>
<dbReference type="OrthoDB" id="9868152at2"/>
<dbReference type="RefSeq" id="WP_134212333.1">
    <property type="nucleotide sequence ID" value="NZ_QFFZ01000003.1"/>
</dbReference>
<reference evidence="3 4" key="1">
    <citation type="journal article" date="2018" name="Environ. Microbiol.">
        <title>Novel energy conservation strategies and behaviour of Pelotomaculum schinkii driving syntrophic propionate catabolism.</title>
        <authorList>
            <person name="Hidalgo-Ahumada C.A.P."/>
            <person name="Nobu M.K."/>
            <person name="Narihiro T."/>
            <person name="Tamaki H."/>
            <person name="Liu W.T."/>
            <person name="Kamagata Y."/>
            <person name="Stams A.J.M."/>
            <person name="Imachi H."/>
            <person name="Sousa D.Z."/>
        </authorList>
    </citation>
    <scope>NUCLEOTIDE SEQUENCE [LARGE SCALE GENOMIC DNA]</scope>
    <source>
        <strain evidence="3 4">MGP</strain>
    </source>
</reference>
<evidence type="ECO:0000313" key="4">
    <source>
        <dbReference type="Proteomes" id="UP000297597"/>
    </source>
</evidence>
<protein>
    <submittedName>
        <fullName evidence="3">Uncharacterized protein</fullName>
    </submittedName>
</protein>
<proteinExistence type="predicted"/>
<dbReference type="AlphaFoldDB" id="A0A4Y7RWK4"/>
<sequence>MIQLLSSKLKKIIYRSPRSDEYLYKIQELEKQIKEIKLQITDAQVLKIEKVIVEKIVCEKIETNYKIDSITTENLSGTMNVGTIYPNYETKYAFNKDEKPLDQSEPGKPKVNLIYE</sequence>
<comment type="caution">
    <text evidence="3">The sequence shown here is derived from an EMBL/GenBank/DDBJ whole genome shotgun (WGS) entry which is preliminary data.</text>
</comment>
<keyword evidence="4" id="KW-1185">Reference proteome</keyword>
<evidence type="ECO:0000256" key="1">
    <source>
        <dbReference type="SAM" id="Coils"/>
    </source>
</evidence>
<feature type="coiled-coil region" evidence="1">
    <location>
        <begin position="19"/>
        <end position="46"/>
    </location>
</feature>
<keyword evidence="1" id="KW-0175">Coiled coil</keyword>
<gene>
    <name evidence="3" type="ORF">Pmgp_00446</name>
</gene>